<sequence length="167" mass="19078">MSTKPLKTFLGCASVRTGTLVAGFGGIVLAIIGIIVIFTTHVEFKTIVLDWLDEDIVRIIITINFCMAIFISILLIVGACMRKAFLMLPWVVLAIMLAVGLLVSVLYTAIQFYINEKVIEGTVWIVFGIISVIIYIYMWLVTYSYFNFIWEETKRGAYMKDPFRRHY</sequence>
<evidence type="ECO:0000256" key="1">
    <source>
        <dbReference type="SAM" id="Phobius"/>
    </source>
</evidence>
<keyword evidence="3" id="KW-1185">Reference proteome</keyword>
<dbReference type="PANTHER" id="PTHR34609:SF17">
    <property type="entry name" value="GEO08273P1-RELATED"/>
    <property type="match status" value="1"/>
</dbReference>
<keyword evidence="1" id="KW-0472">Membrane</keyword>
<reference evidence="2" key="1">
    <citation type="journal article" date="2023" name="G3 (Bethesda)">
        <title>Whole genome assemblies of Zophobas morio and Tenebrio molitor.</title>
        <authorList>
            <person name="Kaur S."/>
            <person name="Stinson S.A."/>
            <person name="diCenzo G.C."/>
        </authorList>
    </citation>
    <scope>NUCLEOTIDE SEQUENCE</scope>
    <source>
        <strain evidence="2">QUZm001</strain>
    </source>
</reference>
<feature type="transmembrane region" description="Helical" evidence="1">
    <location>
        <begin position="59"/>
        <end position="81"/>
    </location>
</feature>
<feature type="transmembrane region" description="Helical" evidence="1">
    <location>
        <begin position="122"/>
        <end position="146"/>
    </location>
</feature>
<protein>
    <submittedName>
        <fullName evidence="2">Uncharacterized protein</fullName>
    </submittedName>
</protein>
<gene>
    <name evidence="2" type="ORF">Zmor_023987</name>
</gene>
<feature type="transmembrane region" description="Helical" evidence="1">
    <location>
        <begin position="20"/>
        <end position="39"/>
    </location>
</feature>
<feature type="transmembrane region" description="Helical" evidence="1">
    <location>
        <begin position="88"/>
        <end position="110"/>
    </location>
</feature>
<dbReference type="PANTHER" id="PTHR34609">
    <property type="entry name" value="GEO08273P1-RELATED"/>
    <property type="match status" value="1"/>
</dbReference>
<evidence type="ECO:0000313" key="3">
    <source>
        <dbReference type="Proteomes" id="UP001168821"/>
    </source>
</evidence>
<organism evidence="2 3">
    <name type="scientific">Zophobas morio</name>
    <dbReference type="NCBI Taxonomy" id="2755281"/>
    <lineage>
        <taxon>Eukaryota</taxon>
        <taxon>Metazoa</taxon>
        <taxon>Ecdysozoa</taxon>
        <taxon>Arthropoda</taxon>
        <taxon>Hexapoda</taxon>
        <taxon>Insecta</taxon>
        <taxon>Pterygota</taxon>
        <taxon>Neoptera</taxon>
        <taxon>Endopterygota</taxon>
        <taxon>Coleoptera</taxon>
        <taxon>Polyphaga</taxon>
        <taxon>Cucujiformia</taxon>
        <taxon>Tenebrionidae</taxon>
        <taxon>Zophobas</taxon>
    </lineage>
</organism>
<accession>A0AA38HZF8</accession>
<keyword evidence="1" id="KW-0812">Transmembrane</keyword>
<name>A0AA38HZF8_9CUCU</name>
<dbReference type="EMBL" id="JALNTZ010000007">
    <property type="protein sequence ID" value="KAJ3646398.1"/>
    <property type="molecule type" value="Genomic_DNA"/>
</dbReference>
<dbReference type="Proteomes" id="UP001168821">
    <property type="component" value="Unassembled WGS sequence"/>
</dbReference>
<dbReference type="AlphaFoldDB" id="A0AA38HZF8"/>
<comment type="caution">
    <text evidence="2">The sequence shown here is derived from an EMBL/GenBank/DDBJ whole genome shotgun (WGS) entry which is preliminary data.</text>
</comment>
<dbReference type="InterPro" id="IPR053077">
    <property type="entry name" value="MARVEL_domain_protein_3"/>
</dbReference>
<evidence type="ECO:0000313" key="2">
    <source>
        <dbReference type="EMBL" id="KAJ3646398.1"/>
    </source>
</evidence>
<keyword evidence="1" id="KW-1133">Transmembrane helix</keyword>
<proteinExistence type="predicted"/>